<accession>A0A7V4XRI9</accession>
<feature type="domain" description="EAL" evidence="1">
    <location>
        <begin position="10"/>
        <end position="264"/>
    </location>
</feature>
<dbReference type="AlphaFoldDB" id="A0A7V4XRI9"/>
<dbReference type="Pfam" id="PF00563">
    <property type="entry name" value="EAL"/>
    <property type="match status" value="1"/>
</dbReference>
<dbReference type="PANTHER" id="PTHR33121:SF15">
    <property type="entry name" value="BLUE LIGHT- AND TEMPERATURE-REGULATED ANTIREPRESSOR BLUF"/>
    <property type="match status" value="1"/>
</dbReference>
<dbReference type="EMBL" id="DTKL01000019">
    <property type="protein sequence ID" value="HGY93844.1"/>
    <property type="molecule type" value="Genomic_DNA"/>
</dbReference>
<organism evidence="2">
    <name type="scientific">Acidobacterium capsulatum</name>
    <dbReference type="NCBI Taxonomy" id="33075"/>
    <lineage>
        <taxon>Bacteria</taxon>
        <taxon>Pseudomonadati</taxon>
        <taxon>Acidobacteriota</taxon>
        <taxon>Terriglobia</taxon>
        <taxon>Terriglobales</taxon>
        <taxon>Acidobacteriaceae</taxon>
        <taxon>Acidobacterium</taxon>
    </lineage>
</organism>
<dbReference type="CDD" id="cd01948">
    <property type="entry name" value="EAL"/>
    <property type="match status" value="1"/>
</dbReference>
<comment type="caution">
    <text evidence="2">The sequence shown here is derived from an EMBL/GenBank/DDBJ whole genome shotgun (WGS) entry which is preliminary data.</text>
</comment>
<dbReference type="SMART" id="SM00052">
    <property type="entry name" value="EAL"/>
    <property type="match status" value="1"/>
</dbReference>
<dbReference type="InterPro" id="IPR001633">
    <property type="entry name" value="EAL_dom"/>
</dbReference>
<protein>
    <submittedName>
        <fullName evidence="2">EAL domain-containing protein</fullName>
    </submittedName>
</protein>
<dbReference type="GO" id="GO:0071111">
    <property type="term" value="F:cyclic-guanylate-specific phosphodiesterase activity"/>
    <property type="evidence" value="ECO:0007669"/>
    <property type="project" value="InterPro"/>
</dbReference>
<proteinExistence type="predicted"/>
<gene>
    <name evidence="2" type="ORF">ENW50_04020</name>
</gene>
<dbReference type="Gene3D" id="3.20.20.450">
    <property type="entry name" value="EAL domain"/>
    <property type="match status" value="1"/>
</dbReference>
<evidence type="ECO:0000259" key="1">
    <source>
        <dbReference type="PROSITE" id="PS50883"/>
    </source>
</evidence>
<dbReference type="PROSITE" id="PS50883">
    <property type="entry name" value="EAL"/>
    <property type="match status" value="1"/>
</dbReference>
<sequence length="264" mass="29202">MSSSAPTPKTPNVLESSKSAFKCKDCSPINFPVAFSMAFQPIVDFDARNIYAYEALVRGVNGEPANTVLDMADDSNRYALDQGCRIKAIEMASGLGMADTGASLSINFYPNAVYNPATCIQKTLEAASRTNFPLDRLIFEVTEGERVRDQAHLNSIIREYRARGFRVAIDDFGAGYAGLNLLANFQPDILKIDRELTREVHTRLASRVIIRAILDACTALGVQVIAEGVETESELLALRDLGMRYFQGYYFARPGFEHLPAWVN</sequence>
<evidence type="ECO:0000313" key="2">
    <source>
        <dbReference type="EMBL" id="HGY93844.1"/>
    </source>
</evidence>
<dbReference type="SUPFAM" id="SSF141868">
    <property type="entry name" value="EAL domain-like"/>
    <property type="match status" value="1"/>
</dbReference>
<name>A0A7V4XRI9_9BACT</name>
<reference evidence="2" key="1">
    <citation type="journal article" date="2020" name="mSystems">
        <title>Genome- and Community-Level Interaction Insights into Carbon Utilization and Element Cycling Functions of Hydrothermarchaeota in Hydrothermal Sediment.</title>
        <authorList>
            <person name="Zhou Z."/>
            <person name="Liu Y."/>
            <person name="Xu W."/>
            <person name="Pan J."/>
            <person name="Luo Z.H."/>
            <person name="Li M."/>
        </authorList>
    </citation>
    <scope>NUCLEOTIDE SEQUENCE [LARGE SCALE GENOMIC DNA]</scope>
    <source>
        <strain evidence="2">SpSt-855</strain>
    </source>
</reference>
<dbReference type="PANTHER" id="PTHR33121">
    <property type="entry name" value="CYCLIC DI-GMP PHOSPHODIESTERASE PDEF"/>
    <property type="match status" value="1"/>
</dbReference>
<dbReference type="InterPro" id="IPR035919">
    <property type="entry name" value="EAL_sf"/>
</dbReference>
<dbReference type="InterPro" id="IPR050706">
    <property type="entry name" value="Cyclic-di-GMP_PDE-like"/>
</dbReference>